<dbReference type="GO" id="GO:0000160">
    <property type="term" value="P:phosphorelay signal transduction system"/>
    <property type="evidence" value="ECO:0007669"/>
    <property type="project" value="UniProtKB-KW"/>
</dbReference>
<dbReference type="CDD" id="cd15831">
    <property type="entry name" value="BTAD"/>
    <property type="match status" value="1"/>
</dbReference>
<dbReference type="SMART" id="SM01043">
    <property type="entry name" value="BTAD"/>
    <property type="match status" value="1"/>
</dbReference>
<dbReference type="GO" id="GO:0003677">
    <property type="term" value="F:DNA binding"/>
    <property type="evidence" value="ECO:0007669"/>
    <property type="project" value="UniProtKB-UniRule"/>
</dbReference>
<dbReference type="PROSITE" id="PS51755">
    <property type="entry name" value="OMPR_PHOB"/>
    <property type="match status" value="1"/>
</dbReference>
<dbReference type="InterPro" id="IPR005158">
    <property type="entry name" value="BTAD"/>
</dbReference>
<evidence type="ECO:0000256" key="2">
    <source>
        <dbReference type="ARBA" id="ARBA00023012"/>
    </source>
</evidence>
<accession>A0AAU2H705</accession>
<dbReference type="InterPro" id="IPR016032">
    <property type="entry name" value="Sig_transdc_resp-reg_C-effctor"/>
</dbReference>
<gene>
    <name evidence="8" type="ORF">OHV25_33355</name>
</gene>
<feature type="DNA-binding region" description="OmpR/PhoB-type" evidence="6">
    <location>
        <begin position="1"/>
        <end position="104"/>
    </location>
</feature>
<dbReference type="Gene3D" id="1.25.40.10">
    <property type="entry name" value="Tetratricopeptide repeat domain"/>
    <property type="match status" value="1"/>
</dbReference>
<dbReference type="AlphaFoldDB" id="A0AAU2H705"/>
<dbReference type="SUPFAM" id="SSF48452">
    <property type="entry name" value="TPR-like"/>
    <property type="match status" value="1"/>
</dbReference>
<evidence type="ECO:0000256" key="3">
    <source>
        <dbReference type="ARBA" id="ARBA00023015"/>
    </source>
</evidence>
<proteinExistence type="inferred from homology"/>
<keyword evidence="5" id="KW-0804">Transcription</keyword>
<dbReference type="InterPro" id="IPR011990">
    <property type="entry name" value="TPR-like_helical_dom_sf"/>
</dbReference>
<protein>
    <submittedName>
        <fullName evidence="8">AfsR/SARP family transcriptional regulator</fullName>
    </submittedName>
</protein>
<evidence type="ECO:0000256" key="6">
    <source>
        <dbReference type="PROSITE-ProRule" id="PRU01091"/>
    </source>
</evidence>
<dbReference type="GO" id="GO:0006355">
    <property type="term" value="P:regulation of DNA-templated transcription"/>
    <property type="evidence" value="ECO:0007669"/>
    <property type="project" value="InterPro"/>
</dbReference>
<evidence type="ECO:0000256" key="5">
    <source>
        <dbReference type="ARBA" id="ARBA00023163"/>
    </source>
</evidence>
<dbReference type="Pfam" id="PF03704">
    <property type="entry name" value="BTAD"/>
    <property type="match status" value="1"/>
</dbReference>
<evidence type="ECO:0000256" key="4">
    <source>
        <dbReference type="ARBA" id="ARBA00023125"/>
    </source>
</evidence>
<dbReference type="PANTHER" id="PTHR35807:SF1">
    <property type="entry name" value="TRANSCRIPTIONAL REGULATOR REDD"/>
    <property type="match status" value="1"/>
</dbReference>
<evidence type="ECO:0000256" key="1">
    <source>
        <dbReference type="ARBA" id="ARBA00005820"/>
    </source>
</evidence>
<dbReference type="SMART" id="SM00862">
    <property type="entry name" value="Trans_reg_C"/>
    <property type="match status" value="1"/>
</dbReference>
<evidence type="ECO:0000313" key="8">
    <source>
        <dbReference type="EMBL" id="WTU44123.1"/>
    </source>
</evidence>
<keyword evidence="4 6" id="KW-0238">DNA-binding</keyword>
<evidence type="ECO:0000259" key="7">
    <source>
        <dbReference type="PROSITE" id="PS51755"/>
    </source>
</evidence>
<dbReference type="PANTHER" id="PTHR35807">
    <property type="entry name" value="TRANSCRIPTIONAL REGULATOR REDD-RELATED"/>
    <property type="match status" value="1"/>
</dbReference>
<dbReference type="Pfam" id="PF00486">
    <property type="entry name" value="Trans_reg_C"/>
    <property type="match status" value="1"/>
</dbReference>
<dbReference type="SUPFAM" id="SSF46894">
    <property type="entry name" value="C-terminal effector domain of the bipartite response regulators"/>
    <property type="match status" value="1"/>
</dbReference>
<name>A0AAU2H705_9ACTN</name>
<reference evidence="8" key="1">
    <citation type="submission" date="2022-10" db="EMBL/GenBank/DDBJ databases">
        <title>The complete genomes of actinobacterial strains from the NBC collection.</title>
        <authorList>
            <person name="Joergensen T.S."/>
            <person name="Alvarez Arevalo M."/>
            <person name="Sterndorff E.B."/>
            <person name="Faurdal D."/>
            <person name="Vuksanovic O."/>
            <person name="Mourched A.-S."/>
            <person name="Charusanti P."/>
            <person name="Shaw S."/>
            <person name="Blin K."/>
            <person name="Weber T."/>
        </authorList>
    </citation>
    <scope>NUCLEOTIDE SEQUENCE</scope>
    <source>
        <strain evidence="8">NBC_00060</strain>
    </source>
</reference>
<dbReference type="Gene3D" id="1.10.10.10">
    <property type="entry name" value="Winged helix-like DNA-binding domain superfamily/Winged helix DNA-binding domain"/>
    <property type="match status" value="1"/>
</dbReference>
<keyword evidence="3" id="KW-0805">Transcription regulation</keyword>
<feature type="domain" description="OmpR/PhoB-type" evidence="7">
    <location>
        <begin position="1"/>
        <end position="104"/>
    </location>
</feature>
<comment type="similarity">
    <text evidence="1">Belongs to the AfsR/DnrI/RedD regulatory family.</text>
</comment>
<dbReference type="InterPro" id="IPR051677">
    <property type="entry name" value="AfsR-DnrI-RedD_regulator"/>
</dbReference>
<dbReference type="InterPro" id="IPR036388">
    <property type="entry name" value="WH-like_DNA-bd_sf"/>
</dbReference>
<keyword evidence="2" id="KW-0902">Two-component regulatory system</keyword>
<organism evidence="8">
    <name type="scientific">Streptomyces sp. NBC_00060</name>
    <dbReference type="NCBI Taxonomy" id="2975636"/>
    <lineage>
        <taxon>Bacteria</taxon>
        <taxon>Bacillati</taxon>
        <taxon>Actinomycetota</taxon>
        <taxon>Actinomycetes</taxon>
        <taxon>Kitasatosporales</taxon>
        <taxon>Streptomycetaceae</taxon>
        <taxon>Streptomyces</taxon>
    </lineage>
</organism>
<dbReference type="InterPro" id="IPR001867">
    <property type="entry name" value="OmpR/PhoB-type_DNA-bd"/>
</dbReference>
<dbReference type="EMBL" id="CP108253">
    <property type="protein sequence ID" value="WTU44123.1"/>
    <property type="molecule type" value="Genomic_DNA"/>
</dbReference>
<sequence>MSLSYAQSSHPLRYEVLGRLRVTCGDVDLTPAPPKIAKLLALLTIRAGETVPGDKLMAELWEQHPPRCAAASLRVYVSQLRKLLGTPGRASPIVTVSPGYILDVSQNQLDVRTFERLYESGRARYLAADYPAASECLRNALAMWRGPVLDGMSGSSEISSFAAVEDEKRLNCIELNIESALALGRHHAVIEELKGLVVQHPLREPFYRQLMAALYRVGRQGDALGVYRSARQVIREELGVEPGPPLRLTQEAILRADPARLEAVGVTASAR</sequence>